<organism evidence="1 2">
    <name type="scientific">Streptomyces lunalinharesii</name>
    <dbReference type="NCBI Taxonomy" id="333384"/>
    <lineage>
        <taxon>Bacteria</taxon>
        <taxon>Bacillati</taxon>
        <taxon>Actinomycetota</taxon>
        <taxon>Actinomycetes</taxon>
        <taxon>Kitasatosporales</taxon>
        <taxon>Streptomycetaceae</taxon>
        <taxon>Streptomyces</taxon>
    </lineage>
</organism>
<evidence type="ECO:0000313" key="1">
    <source>
        <dbReference type="EMBL" id="GAA2650294.1"/>
    </source>
</evidence>
<dbReference type="EMBL" id="BAAARK010000002">
    <property type="protein sequence ID" value="GAA2650294.1"/>
    <property type="molecule type" value="Genomic_DNA"/>
</dbReference>
<name>A0ABP6DQ87_9ACTN</name>
<comment type="caution">
    <text evidence="1">The sequence shown here is derived from an EMBL/GenBank/DDBJ whole genome shotgun (WGS) entry which is preliminary data.</text>
</comment>
<keyword evidence="2" id="KW-1185">Reference proteome</keyword>
<evidence type="ECO:0000313" key="2">
    <source>
        <dbReference type="Proteomes" id="UP001500994"/>
    </source>
</evidence>
<accession>A0ABP6DQ87</accession>
<proteinExistence type="predicted"/>
<reference evidence="2" key="1">
    <citation type="journal article" date="2019" name="Int. J. Syst. Evol. Microbiol.">
        <title>The Global Catalogue of Microorganisms (GCM) 10K type strain sequencing project: providing services to taxonomists for standard genome sequencing and annotation.</title>
        <authorList>
            <consortium name="The Broad Institute Genomics Platform"/>
            <consortium name="The Broad Institute Genome Sequencing Center for Infectious Disease"/>
            <person name="Wu L."/>
            <person name="Ma J."/>
        </authorList>
    </citation>
    <scope>NUCLEOTIDE SEQUENCE [LARGE SCALE GENOMIC DNA]</scope>
    <source>
        <strain evidence="2">JCM 16374</strain>
    </source>
</reference>
<sequence length="74" mass="7815">MGTEVPRSFATSGSRPIITNSVVPIPKAEIASASRAKGMENLSGWGWRGAARGVLSSVSEQSLPGRVFRRENGT</sequence>
<protein>
    <submittedName>
        <fullName evidence="1">Uncharacterized protein</fullName>
    </submittedName>
</protein>
<gene>
    <name evidence="1" type="ORF">GCM10009864_12590</name>
</gene>
<dbReference type="Proteomes" id="UP001500994">
    <property type="component" value="Unassembled WGS sequence"/>
</dbReference>